<comment type="similarity">
    <text evidence="2">Belongs to the KHG/KDPG aldolase family.</text>
</comment>
<dbReference type="PANTHER" id="PTHR30246">
    <property type="entry name" value="2-KETO-3-DEOXY-6-PHOSPHOGLUCONATE ALDOLASE"/>
    <property type="match status" value="1"/>
</dbReference>
<evidence type="ECO:0000256" key="4">
    <source>
        <dbReference type="ARBA" id="ARBA00023239"/>
    </source>
</evidence>
<dbReference type="CDD" id="cd00452">
    <property type="entry name" value="KDPG_aldolase"/>
    <property type="match status" value="1"/>
</dbReference>
<keyword evidence="5" id="KW-0119">Carbohydrate metabolism</keyword>
<dbReference type="STRING" id="576117.SAMN04488138_104118"/>
<reference evidence="6 7" key="1">
    <citation type="submission" date="2016-10" db="EMBL/GenBank/DDBJ databases">
        <authorList>
            <person name="de Groot N.N."/>
        </authorList>
    </citation>
    <scope>NUCLEOTIDE SEQUENCE [LARGE SCALE GENOMIC DNA]</scope>
    <source>
        <strain evidence="6 7">CGMCC 1.8891</strain>
    </source>
</reference>
<comment type="subunit">
    <text evidence="3">Homotrimer.</text>
</comment>
<dbReference type="PANTHER" id="PTHR30246:SF1">
    <property type="entry name" value="2-DEHYDRO-3-DEOXY-6-PHOSPHOGALACTONATE ALDOLASE-RELATED"/>
    <property type="match status" value="1"/>
</dbReference>
<dbReference type="SUPFAM" id="SSF51569">
    <property type="entry name" value="Aldolase"/>
    <property type="match status" value="1"/>
</dbReference>
<name>A0A1I3QWY8_9RHOB</name>
<dbReference type="AlphaFoldDB" id="A0A1I3QWY8"/>
<dbReference type="GeneID" id="98664558"/>
<comment type="pathway">
    <text evidence="1">Carbohydrate acid metabolism.</text>
</comment>
<gene>
    <name evidence="6" type="ORF">SAMN04488138_104118</name>
</gene>
<dbReference type="NCBIfam" id="NF006600">
    <property type="entry name" value="PRK09140.1"/>
    <property type="match status" value="1"/>
</dbReference>
<dbReference type="Gene3D" id="3.20.20.70">
    <property type="entry name" value="Aldolase class I"/>
    <property type="match status" value="1"/>
</dbReference>
<dbReference type="Proteomes" id="UP000183299">
    <property type="component" value="Unassembled WGS sequence"/>
</dbReference>
<evidence type="ECO:0000313" key="7">
    <source>
        <dbReference type="Proteomes" id="UP000183299"/>
    </source>
</evidence>
<evidence type="ECO:0000256" key="2">
    <source>
        <dbReference type="ARBA" id="ARBA00006906"/>
    </source>
</evidence>
<dbReference type="OrthoDB" id="7204076at2"/>
<evidence type="ECO:0000313" key="6">
    <source>
        <dbReference type="EMBL" id="SFJ37646.1"/>
    </source>
</evidence>
<dbReference type="GO" id="GO:0016829">
    <property type="term" value="F:lyase activity"/>
    <property type="evidence" value="ECO:0007669"/>
    <property type="project" value="UniProtKB-KW"/>
</dbReference>
<keyword evidence="4" id="KW-0456">Lyase</keyword>
<protein>
    <submittedName>
        <fullName evidence="6">2-dehydro-3-deoxyphosphogalactonate aldolase</fullName>
    </submittedName>
</protein>
<organism evidence="6 7">
    <name type="scientific">Celeribacter halophilus</name>
    <dbReference type="NCBI Taxonomy" id="576117"/>
    <lineage>
        <taxon>Bacteria</taxon>
        <taxon>Pseudomonadati</taxon>
        <taxon>Pseudomonadota</taxon>
        <taxon>Alphaproteobacteria</taxon>
        <taxon>Rhodobacterales</taxon>
        <taxon>Roseobacteraceae</taxon>
        <taxon>Celeribacter</taxon>
    </lineage>
</organism>
<dbReference type="Pfam" id="PF01081">
    <property type="entry name" value="Aldolase"/>
    <property type="match status" value="1"/>
</dbReference>
<evidence type="ECO:0000256" key="5">
    <source>
        <dbReference type="ARBA" id="ARBA00023277"/>
    </source>
</evidence>
<evidence type="ECO:0000256" key="3">
    <source>
        <dbReference type="ARBA" id="ARBA00011233"/>
    </source>
</evidence>
<accession>A0A1I3QWY8</accession>
<dbReference type="InterPro" id="IPR000887">
    <property type="entry name" value="Aldlse_KDPG_KHG"/>
</dbReference>
<sequence length="202" mass="20525">MSRPLIAILRGITPPEALPVTEALLEAGVTRIEVPLNSPDPLDSIKAMVVAFGDRALIGAGTVLRVDQVNAVAATGAKLIVSPNCNAEVIAASKVAGLQSFPGVMTPTEAFAALDAGADGLKLFPGELIGPIGLRAMKAVLPKEVPLFAVGGVSVENMADWHAAGAVGYGIGSSIYKPGDSAATVAEKARRLVSCLNEVCGT</sequence>
<dbReference type="InterPro" id="IPR013785">
    <property type="entry name" value="Aldolase_TIM"/>
</dbReference>
<dbReference type="RefSeq" id="WP_066602004.1">
    <property type="nucleotide sequence ID" value="NZ_FORY01000004.1"/>
</dbReference>
<proteinExistence type="inferred from homology"/>
<keyword evidence="7" id="KW-1185">Reference proteome</keyword>
<dbReference type="EMBL" id="FORY01000004">
    <property type="protein sequence ID" value="SFJ37646.1"/>
    <property type="molecule type" value="Genomic_DNA"/>
</dbReference>
<evidence type="ECO:0000256" key="1">
    <source>
        <dbReference type="ARBA" id="ARBA00004761"/>
    </source>
</evidence>